<evidence type="ECO:0000313" key="9">
    <source>
        <dbReference type="EMBL" id="TDB61398.1"/>
    </source>
</evidence>
<dbReference type="GO" id="GO:0005525">
    <property type="term" value="F:GTP binding"/>
    <property type="evidence" value="ECO:0007669"/>
    <property type="project" value="UniProtKB-KW"/>
</dbReference>
<dbReference type="Pfam" id="PF12804">
    <property type="entry name" value="NTP_transf_3"/>
    <property type="match status" value="1"/>
</dbReference>
<reference evidence="9 10" key="1">
    <citation type="submission" date="2019-02" db="EMBL/GenBank/DDBJ databases">
        <title>Arundinibacter roseus gen. nov., sp. nov., a new member of the family Cytophagaceae.</title>
        <authorList>
            <person name="Szuroczki S."/>
            <person name="Khayer B."/>
            <person name="Sproer C."/>
            <person name="Toumi M."/>
            <person name="Szabo A."/>
            <person name="Felfoldi T."/>
            <person name="Schumann P."/>
            <person name="Toth E."/>
        </authorList>
    </citation>
    <scope>NUCLEOTIDE SEQUENCE [LARGE SCALE GENOMIC DNA]</scope>
    <source>
        <strain evidence="9 10">DMA-k-7a</strain>
    </source>
</reference>
<keyword evidence="5" id="KW-0460">Magnesium</keyword>
<evidence type="ECO:0000313" key="10">
    <source>
        <dbReference type="Proteomes" id="UP000295706"/>
    </source>
</evidence>
<proteinExistence type="predicted"/>
<dbReference type="Proteomes" id="UP000295706">
    <property type="component" value="Unassembled WGS sequence"/>
</dbReference>
<dbReference type="SUPFAM" id="SSF53448">
    <property type="entry name" value="Nucleotide-diphospho-sugar transferases"/>
    <property type="match status" value="1"/>
</dbReference>
<evidence type="ECO:0000256" key="6">
    <source>
        <dbReference type="ARBA" id="ARBA00023134"/>
    </source>
</evidence>
<dbReference type="CDD" id="cd02503">
    <property type="entry name" value="MobA"/>
    <property type="match status" value="1"/>
</dbReference>
<accession>A0A4R4K2A2</accession>
<feature type="domain" description="MobA-like NTP transferase" evidence="8">
    <location>
        <begin position="13"/>
        <end position="161"/>
    </location>
</feature>
<dbReference type="PANTHER" id="PTHR19136">
    <property type="entry name" value="MOLYBDENUM COFACTOR GUANYLYLTRANSFERASE"/>
    <property type="match status" value="1"/>
</dbReference>
<evidence type="ECO:0000256" key="4">
    <source>
        <dbReference type="ARBA" id="ARBA00022741"/>
    </source>
</evidence>
<dbReference type="Gene3D" id="3.90.550.10">
    <property type="entry name" value="Spore Coat Polysaccharide Biosynthesis Protein SpsA, Chain A"/>
    <property type="match status" value="1"/>
</dbReference>
<evidence type="ECO:0000259" key="8">
    <source>
        <dbReference type="Pfam" id="PF12804"/>
    </source>
</evidence>
<comment type="caution">
    <text evidence="9">The sequence shown here is derived from an EMBL/GenBank/DDBJ whole genome shotgun (WGS) entry which is preliminary data.</text>
</comment>
<keyword evidence="3" id="KW-0479">Metal-binding</keyword>
<keyword evidence="6" id="KW-0342">GTP-binding</keyword>
<dbReference type="GO" id="GO:0006777">
    <property type="term" value="P:Mo-molybdopterin cofactor biosynthetic process"/>
    <property type="evidence" value="ECO:0007669"/>
    <property type="project" value="UniProtKB-KW"/>
</dbReference>
<dbReference type="EMBL" id="SMJU01000014">
    <property type="protein sequence ID" value="TDB61398.1"/>
    <property type="molecule type" value="Genomic_DNA"/>
</dbReference>
<dbReference type="PANTHER" id="PTHR19136:SF81">
    <property type="entry name" value="MOLYBDENUM COFACTOR GUANYLYLTRANSFERASE"/>
    <property type="match status" value="1"/>
</dbReference>
<dbReference type="GO" id="GO:0016779">
    <property type="term" value="F:nucleotidyltransferase activity"/>
    <property type="evidence" value="ECO:0007669"/>
    <property type="project" value="UniProtKB-KW"/>
</dbReference>
<keyword evidence="9" id="KW-0548">Nucleotidyltransferase</keyword>
<evidence type="ECO:0000256" key="2">
    <source>
        <dbReference type="ARBA" id="ARBA00022679"/>
    </source>
</evidence>
<evidence type="ECO:0000256" key="3">
    <source>
        <dbReference type="ARBA" id="ARBA00022723"/>
    </source>
</evidence>
<dbReference type="InterPro" id="IPR013482">
    <property type="entry name" value="Molybde_CF_guanTrfase"/>
</dbReference>
<keyword evidence="7" id="KW-0501">Molybdenum cofactor biosynthesis</keyword>
<gene>
    <name evidence="9" type="ORF">EZE20_19530</name>
</gene>
<evidence type="ECO:0000256" key="5">
    <source>
        <dbReference type="ARBA" id="ARBA00022842"/>
    </source>
</evidence>
<dbReference type="InterPro" id="IPR025877">
    <property type="entry name" value="MobA-like_NTP_Trfase"/>
</dbReference>
<evidence type="ECO:0000256" key="1">
    <source>
        <dbReference type="ARBA" id="ARBA00022490"/>
    </source>
</evidence>
<protein>
    <submittedName>
        <fullName evidence="9">Molybdenum cofactor guanylyltransferase</fullName>
    </submittedName>
</protein>
<keyword evidence="1" id="KW-0963">Cytoplasm</keyword>
<sequence>MKPMNEEILPLQGLVLSGGESRRMGHDKGLLTSAGECAWVNQAGLTLQQAGVPVHVMIQEKQRKNYEAVVLPEFSLRLDLPLPVGGPLKGLLSFHALFPMADVLVLPCDMPAVTVELLQELIRFYTDFPEFDAWIFEENKRSQPFPGIYSGRLLAQVQQQLDGQLLPHHSLMYVLSIGKTALKSAPVGQSAAFKNWNSPRDLETNQGV</sequence>
<dbReference type="OrthoDB" id="9788394at2"/>
<keyword evidence="4" id="KW-0547">Nucleotide-binding</keyword>
<name>A0A4R4K2A2_9BACT</name>
<dbReference type="GO" id="GO:0046872">
    <property type="term" value="F:metal ion binding"/>
    <property type="evidence" value="ECO:0007669"/>
    <property type="project" value="UniProtKB-KW"/>
</dbReference>
<keyword evidence="10" id="KW-1185">Reference proteome</keyword>
<dbReference type="InterPro" id="IPR029044">
    <property type="entry name" value="Nucleotide-diphossugar_trans"/>
</dbReference>
<evidence type="ECO:0000256" key="7">
    <source>
        <dbReference type="ARBA" id="ARBA00023150"/>
    </source>
</evidence>
<organism evidence="9 10">
    <name type="scientific">Arundinibacter roseus</name>
    <dbReference type="NCBI Taxonomy" id="2070510"/>
    <lineage>
        <taxon>Bacteria</taxon>
        <taxon>Pseudomonadati</taxon>
        <taxon>Bacteroidota</taxon>
        <taxon>Cytophagia</taxon>
        <taxon>Cytophagales</taxon>
        <taxon>Spirosomataceae</taxon>
        <taxon>Arundinibacter</taxon>
    </lineage>
</organism>
<keyword evidence="2 9" id="KW-0808">Transferase</keyword>
<dbReference type="AlphaFoldDB" id="A0A4R4K2A2"/>